<dbReference type="GO" id="GO:0004908">
    <property type="term" value="F:interleukin-1 receptor activity"/>
    <property type="evidence" value="ECO:0007669"/>
    <property type="project" value="InterPro"/>
</dbReference>
<dbReference type="GeneTree" id="ENSGT01090000259985"/>
<evidence type="ECO:0000256" key="8">
    <source>
        <dbReference type="ARBA" id="ARBA00023319"/>
    </source>
</evidence>
<keyword evidence="5" id="KW-0520">NAD</keyword>
<evidence type="ECO:0000259" key="11">
    <source>
        <dbReference type="PROSITE" id="PS50104"/>
    </source>
</evidence>
<dbReference type="InterPro" id="IPR035897">
    <property type="entry name" value="Toll_tir_struct_dom_sf"/>
</dbReference>
<dbReference type="InterPro" id="IPR015621">
    <property type="entry name" value="IL-1_rcpt_fam"/>
</dbReference>
<evidence type="ECO:0000256" key="1">
    <source>
        <dbReference type="ARBA" id="ARBA00009752"/>
    </source>
</evidence>
<dbReference type="PRINTS" id="PR01536">
    <property type="entry name" value="INTRLKN1R12F"/>
</dbReference>
<dbReference type="InterPro" id="IPR003599">
    <property type="entry name" value="Ig_sub"/>
</dbReference>
<dbReference type="SMART" id="SM00409">
    <property type="entry name" value="IG"/>
    <property type="match status" value="3"/>
</dbReference>
<keyword evidence="8" id="KW-0393">Immunoglobulin domain</keyword>
<reference evidence="13" key="2">
    <citation type="submission" date="2025-09" db="UniProtKB">
        <authorList>
            <consortium name="Ensembl"/>
        </authorList>
    </citation>
    <scope>IDENTIFICATION</scope>
</reference>
<dbReference type="PANTHER" id="PTHR11890:SF3">
    <property type="entry name" value="INTERLEUKIN-1 RECEPTOR TYPE 2"/>
    <property type="match status" value="1"/>
</dbReference>
<feature type="compositionally biased region" description="Low complexity" evidence="9">
    <location>
        <begin position="473"/>
        <end position="497"/>
    </location>
</feature>
<evidence type="ECO:0000313" key="14">
    <source>
        <dbReference type="Proteomes" id="UP000694389"/>
    </source>
</evidence>
<dbReference type="InterPro" id="IPR036179">
    <property type="entry name" value="Ig-like_dom_sf"/>
</dbReference>
<dbReference type="SUPFAM" id="SSF48726">
    <property type="entry name" value="Immunoglobulin"/>
    <property type="match status" value="2"/>
</dbReference>
<feature type="domain" description="TIR" evidence="11">
    <location>
        <begin position="390"/>
        <end position="612"/>
    </location>
</feature>
<keyword evidence="10" id="KW-0472">Membrane</keyword>
<comment type="similarity">
    <text evidence="1">Belongs to the interleukin-1 receptor family.</text>
</comment>
<evidence type="ECO:0000256" key="7">
    <source>
        <dbReference type="ARBA" id="ARBA00023180"/>
    </source>
</evidence>
<name>A0A8P4G7C8_DICLA</name>
<proteinExistence type="inferred from homology"/>
<dbReference type="Ensembl" id="ENSDLAT00005070932.1">
    <property type="protein sequence ID" value="ENSDLAP00005067412.1"/>
    <property type="gene ID" value="ENSDLAG00005021859.2"/>
</dbReference>
<evidence type="ECO:0008006" key="15">
    <source>
        <dbReference type="Google" id="ProtNLM"/>
    </source>
</evidence>
<dbReference type="SMART" id="SM00255">
    <property type="entry name" value="TIR"/>
    <property type="match status" value="1"/>
</dbReference>
<dbReference type="SUPFAM" id="SSF52200">
    <property type="entry name" value="Toll/Interleukin receptor TIR domain"/>
    <property type="match status" value="2"/>
</dbReference>
<dbReference type="PANTHER" id="PTHR11890">
    <property type="entry name" value="INTERLEUKIN-1 RECEPTOR FAMILY MEMBER"/>
    <property type="match status" value="1"/>
</dbReference>
<feature type="domain" description="Ig-like" evidence="12">
    <location>
        <begin position="122"/>
        <end position="214"/>
    </location>
</feature>
<accession>A0A8P4G7C8</accession>
<dbReference type="InterPro" id="IPR013783">
    <property type="entry name" value="Ig-like_fold"/>
</dbReference>
<keyword evidence="3" id="KW-0677">Repeat</keyword>
<evidence type="ECO:0000256" key="9">
    <source>
        <dbReference type="SAM" id="MobiDB-lite"/>
    </source>
</evidence>
<protein>
    <recommendedName>
        <fullName evidence="15">Interleukin-1 receptor type 1</fullName>
    </recommendedName>
</protein>
<dbReference type="Proteomes" id="UP000694389">
    <property type="component" value="Unassembled WGS sequence"/>
</dbReference>
<dbReference type="InterPro" id="IPR004074">
    <property type="entry name" value="IL-1_rcpt_I/II-typ"/>
</dbReference>
<evidence type="ECO:0000256" key="2">
    <source>
        <dbReference type="ARBA" id="ARBA00022729"/>
    </source>
</evidence>
<keyword evidence="14" id="KW-1185">Reference proteome</keyword>
<keyword evidence="4" id="KW-0378">Hydrolase</keyword>
<evidence type="ECO:0000313" key="13">
    <source>
        <dbReference type="Ensembl" id="ENSDLAP00005067412.1"/>
    </source>
</evidence>
<dbReference type="GO" id="GO:0016787">
    <property type="term" value="F:hydrolase activity"/>
    <property type="evidence" value="ECO:0007669"/>
    <property type="project" value="UniProtKB-KW"/>
</dbReference>
<organism evidence="13 14">
    <name type="scientific">Dicentrarchus labrax</name>
    <name type="common">European seabass</name>
    <name type="synonym">Morone labrax</name>
    <dbReference type="NCBI Taxonomy" id="13489"/>
    <lineage>
        <taxon>Eukaryota</taxon>
        <taxon>Metazoa</taxon>
        <taxon>Chordata</taxon>
        <taxon>Craniata</taxon>
        <taxon>Vertebrata</taxon>
        <taxon>Euteleostomi</taxon>
        <taxon>Actinopterygii</taxon>
        <taxon>Neopterygii</taxon>
        <taxon>Teleostei</taxon>
        <taxon>Neoteleostei</taxon>
        <taxon>Acanthomorphata</taxon>
        <taxon>Eupercaria</taxon>
        <taxon>Moronidae</taxon>
        <taxon>Dicentrarchus</taxon>
    </lineage>
</organism>
<evidence type="ECO:0000256" key="6">
    <source>
        <dbReference type="ARBA" id="ARBA00023157"/>
    </source>
</evidence>
<evidence type="ECO:0000259" key="12">
    <source>
        <dbReference type="PROSITE" id="PS50835"/>
    </source>
</evidence>
<dbReference type="InterPro" id="IPR007110">
    <property type="entry name" value="Ig-like_dom"/>
</dbReference>
<feature type="transmembrane region" description="Helical" evidence="10">
    <location>
        <begin position="341"/>
        <end position="366"/>
    </location>
</feature>
<dbReference type="Gene3D" id="3.40.50.10140">
    <property type="entry name" value="Toll/interleukin-1 receptor homology (TIR) domain"/>
    <property type="match status" value="1"/>
</dbReference>
<keyword evidence="6" id="KW-1015">Disulfide bond</keyword>
<dbReference type="PROSITE" id="PS50835">
    <property type="entry name" value="IG_LIKE"/>
    <property type="match status" value="1"/>
</dbReference>
<evidence type="ECO:0000256" key="3">
    <source>
        <dbReference type="ARBA" id="ARBA00022737"/>
    </source>
</evidence>
<sequence length="630" mass="71973">MTYQFSTDVCVTDRCTDYKLQFERVYSVPGDMAMLNSTLVSPEVFNFTAIPYNITWYDSKTGQEMSNQTGRILVRGETLWFLNATLNDTGEYVSIVRTPTQCYKQATRMVVNQTVAGECGRPVKARQTLTKGVTDKLSCPLKDFMNTLDSYNITSSIKWYRGCVPIVDETGKYSYMDRNKLKIDGVQDQNNSSYTCTLTFTLGGITGSVSETIEAWVTEEYDLVPQVHEPANEIIKAAIGSNFTKRCLVFVPCVGRMPFVDMIWLVKGDFIFTTNPSDRVYTSEERVWSQEVAPKGVWMERLLMISELREEDFNINYTCRAYSARGLPEGYFTLLPADPNILLPIGLVLCGVKVLFISSFIIYYLFKVDIVLWFRRAFPVLYTNKDLDGKLYDAYVAYPLPCAAGYSKDVEAFSIQTLPQVLEQSCSYKLFIPGRDCLPGQSIVDSVEENIQASRRLLLIYTASSFTSKRHTSSTSSNNNNIISKNSNSSENTESMMNNTIFDGSEQVYEDTRQQLECVAAMHRALLEGSLKVVLVELEEITPAQLALFPESVRHLRTKQGAVCWWKYQRPTQRWRTCLRRREHEEKDGQDTDFSPSLSPSFRFWKEIRYHMPVRGKRVVHPERTALLNL</sequence>
<dbReference type="PRINTS" id="PR01537">
    <property type="entry name" value="INTRLKN1R1F"/>
</dbReference>
<dbReference type="InterPro" id="IPR000157">
    <property type="entry name" value="TIR_dom"/>
</dbReference>
<evidence type="ECO:0000256" key="4">
    <source>
        <dbReference type="ARBA" id="ARBA00022801"/>
    </source>
</evidence>
<keyword evidence="2" id="KW-0732">Signal</keyword>
<keyword evidence="7" id="KW-0325">Glycoprotein</keyword>
<feature type="region of interest" description="Disordered" evidence="9">
    <location>
        <begin position="470"/>
        <end position="497"/>
    </location>
</feature>
<evidence type="ECO:0000256" key="5">
    <source>
        <dbReference type="ARBA" id="ARBA00023027"/>
    </source>
</evidence>
<dbReference type="Gene3D" id="2.60.40.10">
    <property type="entry name" value="Immunoglobulins"/>
    <property type="match status" value="3"/>
</dbReference>
<dbReference type="AlphaFoldDB" id="A0A8P4G7C8"/>
<dbReference type="Pfam" id="PF01582">
    <property type="entry name" value="TIR"/>
    <property type="match status" value="1"/>
</dbReference>
<evidence type="ECO:0000256" key="10">
    <source>
        <dbReference type="SAM" id="Phobius"/>
    </source>
</evidence>
<reference evidence="13" key="1">
    <citation type="submission" date="2025-08" db="UniProtKB">
        <authorList>
            <consortium name="Ensembl"/>
        </authorList>
    </citation>
    <scope>IDENTIFICATION</scope>
</reference>
<dbReference type="PROSITE" id="PS50104">
    <property type="entry name" value="TIR"/>
    <property type="match status" value="1"/>
</dbReference>
<keyword evidence="10" id="KW-1133">Transmembrane helix</keyword>
<keyword evidence="10" id="KW-0812">Transmembrane</keyword>